<comment type="similarity">
    <text evidence="1">Belongs to the LOR family.</text>
</comment>
<name>A0A7J0GLE8_9ERIC</name>
<keyword evidence="3" id="KW-1185">Reference proteome</keyword>
<organism evidence="2 3">
    <name type="scientific">Actinidia rufa</name>
    <dbReference type="NCBI Taxonomy" id="165716"/>
    <lineage>
        <taxon>Eukaryota</taxon>
        <taxon>Viridiplantae</taxon>
        <taxon>Streptophyta</taxon>
        <taxon>Embryophyta</taxon>
        <taxon>Tracheophyta</taxon>
        <taxon>Spermatophyta</taxon>
        <taxon>Magnoliopsida</taxon>
        <taxon>eudicotyledons</taxon>
        <taxon>Gunneridae</taxon>
        <taxon>Pentapetalae</taxon>
        <taxon>asterids</taxon>
        <taxon>Ericales</taxon>
        <taxon>Actinidiaceae</taxon>
        <taxon>Actinidia</taxon>
    </lineage>
</organism>
<dbReference type="PANTHER" id="PTHR31087">
    <property type="match status" value="1"/>
</dbReference>
<evidence type="ECO:0000313" key="3">
    <source>
        <dbReference type="Proteomes" id="UP000585474"/>
    </source>
</evidence>
<dbReference type="Pfam" id="PF04525">
    <property type="entry name" value="LOR"/>
    <property type="match status" value="1"/>
</dbReference>
<reference evidence="2 3" key="1">
    <citation type="submission" date="2019-07" db="EMBL/GenBank/DDBJ databases">
        <title>De Novo Assembly of kiwifruit Actinidia rufa.</title>
        <authorList>
            <person name="Sugita-Konishi S."/>
            <person name="Sato K."/>
            <person name="Mori E."/>
            <person name="Abe Y."/>
            <person name="Kisaki G."/>
            <person name="Hamano K."/>
            <person name="Suezawa K."/>
            <person name="Otani M."/>
            <person name="Fukuda T."/>
            <person name="Manabe T."/>
            <person name="Gomi K."/>
            <person name="Tabuchi M."/>
            <person name="Akimitsu K."/>
            <person name="Kataoka I."/>
        </authorList>
    </citation>
    <scope>NUCLEOTIDE SEQUENCE [LARGE SCALE GENOMIC DNA]</scope>
    <source>
        <strain evidence="3">cv. Fuchu</strain>
    </source>
</reference>
<sequence length="237" mass="26916">MTKVHPKLTASSTSSKQEVFTLWMKSLVLNGNGCTVFDSKGEIVYRVDNYNQKCSHEVHLMDLRGNVLFTILKKKSKVLRCWEGYRSAGADLNRGDLGFQVKKSFRILKGDSICEVVVGFDKNQQNQYKMESRSSNSSWKIIDNLGGIVAEVKQKISACGVVLGDDVFTMVVDSNMDPSLVMGLIVVNSLIHQKNDGRFRWSRICTDSLVIMAISYTRLPPRRRRRRDLRNIDRSFA</sequence>
<dbReference type="OrthoDB" id="652749at2759"/>
<evidence type="ECO:0000313" key="2">
    <source>
        <dbReference type="EMBL" id="GFZ11647.1"/>
    </source>
</evidence>
<protein>
    <submittedName>
        <fullName evidence="2">LURP-one-like protein</fullName>
    </submittedName>
</protein>
<dbReference type="Proteomes" id="UP000585474">
    <property type="component" value="Unassembled WGS sequence"/>
</dbReference>
<dbReference type="InterPro" id="IPR038595">
    <property type="entry name" value="LOR_sf"/>
</dbReference>
<comment type="caution">
    <text evidence="2">The sequence shown here is derived from an EMBL/GenBank/DDBJ whole genome shotgun (WGS) entry which is preliminary data.</text>
</comment>
<dbReference type="Gene3D" id="2.40.160.200">
    <property type="entry name" value="LURP1-related"/>
    <property type="match status" value="1"/>
</dbReference>
<accession>A0A7J0GLE8</accession>
<gene>
    <name evidence="2" type="ORF">Acr_23g0000320</name>
</gene>
<evidence type="ECO:0000256" key="1">
    <source>
        <dbReference type="ARBA" id="ARBA00005437"/>
    </source>
</evidence>
<dbReference type="InterPro" id="IPR025659">
    <property type="entry name" value="Tubby-like_C"/>
</dbReference>
<dbReference type="InterPro" id="IPR007612">
    <property type="entry name" value="LOR"/>
</dbReference>
<proteinExistence type="inferred from homology"/>
<dbReference type="EMBL" id="BJWL01000023">
    <property type="protein sequence ID" value="GFZ11647.1"/>
    <property type="molecule type" value="Genomic_DNA"/>
</dbReference>
<dbReference type="AlphaFoldDB" id="A0A7J0GLE8"/>
<dbReference type="SUPFAM" id="SSF54518">
    <property type="entry name" value="Tubby C-terminal domain-like"/>
    <property type="match status" value="1"/>
</dbReference>
<dbReference type="PANTHER" id="PTHR31087:SF25">
    <property type="entry name" value="TRANSLATION INITIATION FACTOR 2B FAMILY PROTEIN, PUTATIVE, EXPRESSED-RELATED"/>
    <property type="match status" value="1"/>
</dbReference>